<name>A0AC61RVG3_9FIRM</name>
<keyword evidence="2" id="KW-1185">Reference proteome</keyword>
<organism evidence="1 2">
    <name type="scientific">Petralouisia muris</name>
    <dbReference type="NCBI Taxonomy" id="3032872"/>
    <lineage>
        <taxon>Bacteria</taxon>
        <taxon>Bacillati</taxon>
        <taxon>Bacillota</taxon>
        <taxon>Clostridia</taxon>
        <taxon>Lachnospirales</taxon>
        <taxon>Lachnospiraceae</taxon>
        <taxon>Petralouisia</taxon>
    </lineage>
</organism>
<dbReference type="Proteomes" id="UP000304953">
    <property type="component" value="Unassembled WGS sequence"/>
</dbReference>
<comment type="caution">
    <text evidence="1">The sequence shown here is derived from an EMBL/GenBank/DDBJ whole genome shotgun (WGS) entry which is preliminary data.</text>
</comment>
<reference evidence="1" key="1">
    <citation type="submission" date="2019-04" db="EMBL/GenBank/DDBJ databases">
        <title>Microbes associate with the intestines of laboratory mice.</title>
        <authorList>
            <person name="Navarre W."/>
            <person name="Wong E."/>
            <person name="Huang K."/>
            <person name="Tropini C."/>
            <person name="Ng K."/>
            <person name="Yu B."/>
        </authorList>
    </citation>
    <scope>NUCLEOTIDE SEQUENCE</scope>
    <source>
        <strain evidence="1">NM01_1-7b</strain>
    </source>
</reference>
<protein>
    <submittedName>
        <fullName evidence="1">DUF4446 family protein</fullName>
    </submittedName>
</protein>
<dbReference type="EMBL" id="SRYA01000022">
    <property type="protein sequence ID" value="TGY95969.1"/>
    <property type="molecule type" value="Genomic_DNA"/>
</dbReference>
<sequence length="177" mass="20120">MKSDFIGLYFTVDDFLLTFAIMAAVMLLLFILLIVNIIKSGRLRKKYEAFMMGKNAESLEDTLIKRIQQVDELLEFESENRENIQKITNSLNNTFQKVGMVKYDAFHEMGGKLSFSLALLDQKNDGFIINAMHTREGCYTYIKEIVSGNSIIVLADEEKEALDIAMGTKKSNVPVED</sequence>
<evidence type="ECO:0000313" key="1">
    <source>
        <dbReference type="EMBL" id="TGY95969.1"/>
    </source>
</evidence>
<evidence type="ECO:0000313" key="2">
    <source>
        <dbReference type="Proteomes" id="UP000304953"/>
    </source>
</evidence>
<accession>A0AC61RVG3</accession>
<gene>
    <name evidence="1" type="ORF">E5329_12480</name>
</gene>
<proteinExistence type="predicted"/>